<dbReference type="Proteomes" id="UP000183376">
    <property type="component" value="Chromosome I"/>
</dbReference>
<organism evidence="2 3">
    <name type="scientific">Allokutzneria albata</name>
    <name type="common">Kibdelosporangium albatum</name>
    <dbReference type="NCBI Taxonomy" id="211114"/>
    <lineage>
        <taxon>Bacteria</taxon>
        <taxon>Bacillati</taxon>
        <taxon>Actinomycetota</taxon>
        <taxon>Actinomycetes</taxon>
        <taxon>Pseudonocardiales</taxon>
        <taxon>Pseudonocardiaceae</taxon>
        <taxon>Allokutzneria</taxon>
    </lineage>
</organism>
<dbReference type="AlphaFoldDB" id="A0A1G9S1Q4"/>
<gene>
    <name evidence="2" type="ORF">SAMN04489726_0834</name>
</gene>
<sequence length="339" mass="35424">MMPEGVFVNFTRMVAVTALATALAVVPGTAEAAACAWKPVPLPMPAGAVQADATAADGVGGYVGTAEFAQSEQHIVRWNGSTTTDYGRVAGTFPNGLTAREVNRGGVIVGNASYVYSSVAFRSAGTTLARLPLPAGSTSSRANAINDRGDAVGWAVLPDRSRKAVLWPADRPDTVVELGGLPTGFVEAVDIDEDGTILVRHYNDQHNATSYKWRDGVATALRAPSGVKSAEATGIAAGRVSGTFVYQDDSRRAGLWDAAATPQVLPQGNRAESVNRGGLVVGVIDAGAVPILWRNAAVETVVRTSESLYLGKVGEDGTVPGHYMRQPNNRHSPVVLRCS</sequence>
<protein>
    <recommendedName>
        <fullName evidence="4">Extracellular repeat, HAF family</fullName>
    </recommendedName>
</protein>
<evidence type="ECO:0000256" key="1">
    <source>
        <dbReference type="SAM" id="SignalP"/>
    </source>
</evidence>
<keyword evidence="3" id="KW-1185">Reference proteome</keyword>
<dbReference type="STRING" id="211114.SAMN04489726_0834"/>
<dbReference type="eggNOG" id="COG5563">
    <property type="taxonomic scope" value="Bacteria"/>
</dbReference>
<accession>A0A1G9S1Q4</accession>
<feature type="signal peptide" evidence="1">
    <location>
        <begin position="1"/>
        <end position="32"/>
    </location>
</feature>
<proteinExistence type="predicted"/>
<evidence type="ECO:0000313" key="3">
    <source>
        <dbReference type="Proteomes" id="UP000183376"/>
    </source>
</evidence>
<evidence type="ECO:0000313" key="2">
    <source>
        <dbReference type="EMBL" id="SDM29411.1"/>
    </source>
</evidence>
<name>A0A1G9S1Q4_ALLAB</name>
<dbReference type="EMBL" id="LT629701">
    <property type="protein sequence ID" value="SDM29411.1"/>
    <property type="molecule type" value="Genomic_DNA"/>
</dbReference>
<feature type="chain" id="PRO_5009245449" description="Extracellular repeat, HAF family" evidence="1">
    <location>
        <begin position="33"/>
        <end position="339"/>
    </location>
</feature>
<keyword evidence="1" id="KW-0732">Signal</keyword>
<reference evidence="2 3" key="1">
    <citation type="submission" date="2016-10" db="EMBL/GenBank/DDBJ databases">
        <authorList>
            <person name="de Groot N.N."/>
        </authorList>
    </citation>
    <scope>NUCLEOTIDE SEQUENCE [LARGE SCALE GENOMIC DNA]</scope>
    <source>
        <strain evidence="2 3">DSM 44149</strain>
    </source>
</reference>
<evidence type="ECO:0008006" key="4">
    <source>
        <dbReference type="Google" id="ProtNLM"/>
    </source>
</evidence>